<dbReference type="AlphaFoldDB" id="A0A371YV48"/>
<evidence type="ECO:0000313" key="4">
    <source>
        <dbReference type="Proteomes" id="UP001595455"/>
    </source>
</evidence>
<evidence type="ECO:0000313" key="3">
    <source>
        <dbReference type="Proteomes" id="UP000240957"/>
    </source>
</evidence>
<evidence type="ECO:0000313" key="2">
    <source>
        <dbReference type="EMBL" id="RFC85361.1"/>
    </source>
</evidence>
<keyword evidence="4" id="KW-1185">Reference proteome</keyword>
<dbReference type="EMBL" id="JBHRSF010000071">
    <property type="protein sequence ID" value="MFC2996736.1"/>
    <property type="molecule type" value="Genomic_DNA"/>
</dbReference>
<protein>
    <submittedName>
        <fullName evidence="2">Uncharacterized protein</fullName>
    </submittedName>
</protein>
<proteinExistence type="predicted"/>
<reference evidence="1" key="1">
    <citation type="journal article" date="2014" name="Int. J. Syst. Evol. Microbiol.">
        <title>Complete genome of a new Firmicutes species belonging to the dominant human colonic microbiota ('Ruminococcus bicirculans') reveals two chromosomes and a selective capacity to utilize plant glucans.</title>
        <authorList>
            <consortium name="NISC Comparative Sequencing Program"/>
            <person name="Wegmann U."/>
            <person name="Louis P."/>
            <person name="Goesmann A."/>
            <person name="Henrissat B."/>
            <person name="Duncan S.H."/>
            <person name="Flint H.J."/>
        </authorList>
    </citation>
    <scope>NUCLEOTIDE SEQUENCE</scope>
    <source>
        <strain evidence="1">KCTC 62575</strain>
    </source>
</reference>
<accession>A0A371YV48</accession>
<name>A0A371YV48_9GAMM</name>
<reference evidence="4" key="3">
    <citation type="journal article" date="2019" name="Int. J. Syst. Evol. Microbiol.">
        <title>The Global Catalogue of Microorganisms (GCM) 10K type strain sequencing project: providing services to taxonomists for standard genome sequencing and annotation.</title>
        <authorList>
            <consortium name="The Broad Institute Genomics Platform"/>
            <consortium name="The Broad Institute Genome Sequencing Center for Infectious Disease"/>
            <person name="Wu L."/>
            <person name="Ma J."/>
        </authorList>
    </citation>
    <scope>NUCLEOTIDE SEQUENCE [LARGE SCALE GENOMIC DNA]</scope>
    <source>
        <strain evidence="4">KCTC 62575</strain>
    </source>
</reference>
<evidence type="ECO:0000313" key="1">
    <source>
        <dbReference type="EMBL" id="MFC2996736.1"/>
    </source>
</evidence>
<dbReference type="Proteomes" id="UP001595455">
    <property type="component" value="Unassembled WGS sequence"/>
</dbReference>
<sequence length="280" mass="31246">MSLKSFPNDMDDRRVVWCLSQDTIDTALDDKSTSELVLAPNVTVIQLPLSRIAKRKSDKLCELDKLGLLKIDQVLVCSDDGVNTQEKYLKLEDVIDDFLTYNLKKANAYARFFAALGATSFEFEHKNFDFSSSKVDFSASLDGTVSRIAKANVDLTAKAEKTLNQIASIMKSYTQNKYPTEQRILLAEKILEEYGLENDEICCHELATLKDGAAHLSDLNISMSSASDNNSSMKILIDVGLHFPQVETKGKNSSLISFKSKLELASIVNNSFDFNLKVKF</sequence>
<reference evidence="2 3" key="2">
    <citation type="submission" date="2018-08" db="EMBL/GenBank/DDBJ databases">
        <title>The draft genome of Acinetobacter sichuanensis strain WCHAc060041.</title>
        <authorList>
            <person name="Qin J."/>
            <person name="Feng Y."/>
            <person name="Zong Z."/>
        </authorList>
    </citation>
    <scope>NUCLEOTIDE SEQUENCE [LARGE SCALE GENOMIC DNA]</scope>
    <source>
        <strain evidence="2 3">WCHAc060041</strain>
    </source>
</reference>
<dbReference type="EMBL" id="PYIX02000001">
    <property type="protein sequence ID" value="RFC85361.1"/>
    <property type="molecule type" value="Genomic_DNA"/>
</dbReference>
<dbReference type="RefSeq" id="WP_107006408.1">
    <property type="nucleotide sequence ID" value="NZ_JBHRSF010000071.1"/>
</dbReference>
<gene>
    <name evidence="1" type="ORF">ACFODO_16000</name>
    <name evidence="2" type="ORF">C9E89_000070</name>
</gene>
<comment type="caution">
    <text evidence="2">The sequence shown here is derived from an EMBL/GenBank/DDBJ whole genome shotgun (WGS) entry which is preliminary data.</text>
</comment>
<dbReference type="OrthoDB" id="6683117at2"/>
<organism evidence="2 3">
    <name type="scientific">Acinetobacter sichuanensis</name>
    <dbReference type="NCBI Taxonomy" id="2136183"/>
    <lineage>
        <taxon>Bacteria</taxon>
        <taxon>Pseudomonadati</taxon>
        <taxon>Pseudomonadota</taxon>
        <taxon>Gammaproteobacteria</taxon>
        <taxon>Moraxellales</taxon>
        <taxon>Moraxellaceae</taxon>
        <taxon>Acinetobacter</taxon>
    </lineage>
</organism>
<reference evidence="1" key="4">
    <citation type="submission" date="2024-09" db="EMBL/GenBank/DDBJ databases">
        <authorList>
            <person name="Sun Q."/>
            <person name="Mori K."/>
        </authorList>
    </citation>
    <scope>NUCLEOTIDE SEQUENCE</scope>
    <source>
        <strain evidence="1">KCTC 62575</strain>
    </source>
</reference>
<dbReference type="Proteomes" id="UP000240957">
    <property type="component" value="Unassembled WGS sequence"/>
</dbReference>